<proteinExistence type="predicted"/>
<evidence type="ECO:0000256" key="1">
    <source>
        <dbReference type="SAM" id="SignalP"/>
    </source>
</evidence>
<keyword evidence="3" id="KW-1185">Reference proteome</keyword>
<keyword evidence="1" id="KW-0732">Signal</keyword>
<evidence type="ECO:0000313" key="2">
    <source>
        <dbReference type="EMBL" id="ABQ25136.1"/>
    </source>
</evidence>
<dbReference type="KEGG" id="gur:Gura_0930"/>
<dbReference type="STRING" id="351605.Gura_0930"/>
<feature type="chain" id="PRO_5002683374" description="Porin" evidence="1">
    <location>
        <begin position="24"/>
        <end position="419"/>
    </location>
</feature>
<evidence type="ECO:0000313" key="3">
    <source>
        <dbReference type="Proteomes" id="UP000006695"/>
    </source>
</evidence>
<dbReference type="RefSeq" id="WP_011937860.1">
    <property type="nucleotide sequence ID" value="NC_009483.1"/>
</dbReference>
<dbReference type="Proteomes" id="UP000006695">
    <property type="component" value="Chromosome"/>
</dbReference>
<name>A5GBB8_GEOUR</name>
<dbReference type="AlphaFoldDB" id="A5GBB8"/>
<protein>
    <recommendedName>
        <fullName evidence="4">Porin</fullName>
    </recommendedName>
</protein>
<gene>
    <name evidence="2" type="ordered locus">Gura_0930</name>
</gene>
<sequence>MKKTFVIWAAMTILCSMAAKARAATVEELQAQVDDLSSQVKAIKSATADKPATDGKAGDGFLKKVWDKTRFGGYGELDYIFTKENGNGKGGNTFDPHRIVLYVNSELTDWVTLNTELEWEHGGVKDELNDEGELSGEVRVEQAFLEFKLARPFNIKTGIMLAPVGAINLYHEPTNFNSSERPQLDRFLIPSTWSEMGAGIYGSLGDKVDYQLLVMNGLDGSKFSAKNGIRGGVQNFNVDINRNKAVTGRLEIRPITNLYTNFSFYTGNSAKVGTAYTTVAAFDGKYSVGDFDLAGEYVHVYQDDPKALGVNDIGHNMSGYWVEGAYHVMPNGLKKGKLTDADALVFARYSEFDTQQGAIADPGTASGRFERNYTTFGLVFKPTTTVAIKADYQIYDDHRKIGEKPLDNDKFQITLGFVY</sequence>
<reference evidence="2 3" key="1">
    <citation type="submission" date="2007-05" db="EMBL/GenBank/DDBJ databases">
        <title>Complete sequence of Geobacter uraniireducens Rf4.</title>
        <authorList>
            <consortium name="US DOE Joint Genome Institute"/>
            <person name="Copeland A."/>
            <person name="Lucas S."/>
            <person name="Lapidus A."/>
            <person name="Barry K."/>
            <person name="Detter J.C."/>
            <person name="Glavina del Rio T."/>
            <person name="Hammon N."/>
            <person name="Israni S."/>
            <person name="Dalin E."/>
            <person name="Tice H."/>
            <person name="Pitluck S."/>
            <person name="Chertkov O."/>
            <person name="Brettin T."/>
            <person name="Bruce D."/>
            <person name="Han C."/>
            <person name="Schmutz J."/>
            <person name="Larimer F."/>
            <person name="Land M."/>
            <person name="Hauser L."/>
            <person name="Kyrpides N."/>
            <person name="Mikhailova N."/>
            <person name="Shelobolina E."/>
            <person name="Aklujkar M."/>
            <person name="Lovley D."/>
            <person name="Richardson P."/>
        </authorList>
    </citation>
    <scope>NUCLEOTIDE SEQUENCE [LARGE SCALE GENOMIC DNA]</scope>
    <source>
        <strain evidence="3">ATCC BAA-1134 / JCM 13001 / Rf4</strain>
    </source>
</reference>
<organism evidence="2 3">
    <name type="scientific">Geotalea uraniireducens (strain Rf4)</name>
    <name type="common">Geobacter uraniireducens</name>
    <dbReference type="NCBI Taxonomy" id="351605"/>
    <lineage>
        <taxon>Bacteria</taxon>
        <taxon>Pseudomonadati</taxon>
        <taxon>Thermodesulfobacteriota</taxon>
        <taxon>Desulfuromonadia</taxon>
        <taxon>Geobacterales</taxon>
        <taxon>Geobacteraceae</taxon>
        <taxon>Geotalea</taxon>
    </lineage>
</organism>
<dbReference type="Gene3D" id="2.40.160.10">
    <property type="entry name" value="Porin"/>
    <property type="match status" value="1"/>
</dbReference>
<feature type="signal peptide" evidence="1">
    <location>
        <begin position="1"/>
        <end position="23"/>
    </location>
</feature>
<dbReference type="SUPFAM" id="SSF56935">
    <property type="entry name" value="Porins"/>
    <property type="match status" value="1"/>
</dbReference>
<dbReference type="InterPro" id="IPR023614">
    <property type="entry name" value="Porin_dom_sf"/>
</dbReference>
<evidence type="ECO:0008006" key="4">
    <source>
        <dbReference type="Google" id="ProtNLM"/>
    </source>
</evidence>
<dbReference type="OrthoDB" id="9768080at2"/>
<dbReference type="EMBL" id="CP000698">
    <property type="protein sequence ID" value="ABQ25136.1"/>
    <property type="molecule type" value="Genomic_DNA"/>
</dbReference>
<dbReference type="HOGENOM" id="CLU_041653_0_0_7"/>
<accession>A5GBB8</accession>